<evidence type="ECO:0000313" key="2">
    <source>
        <dbReference type="Proteomes" id="UP000692954"/>
    </source>
</evidence>
<evidence type="ECO:0000313" key="1">
    <source>
        <dbReference type="EMBL" id="CAD8127103.1"/>
    </source>
</evidence>
<name>A0A8S1RII0_9CILI</name>
<comment type="caution">
    <text evidence="1">The sequence shown here is derived from an EMBL/GenBank/DDBJ whole genome shotgun (WGS) entry which is preliminary data.</text>
</comment>
<dbReference type="EMBL" id="CAJJDN010000173">
    <property type="protein sequence ID" value="CAD8127103.1"/>
    <property type="molecule type" value="Genomic_DNA"/>
</dbReference>
<gene>
    <name evidence="1" type="ORF">PSON_ATCC_30995.1.T1730024</name>
</gene>
<dbReference type="Proteomes" id="UP000692954">
    <property type="component" value="Unassembled WGS sequence"/>
</dbReference>
<dbReference type="AlphaFoldDB" id="A0A8S1RII0"/>
<protein>
    <submittedName>
        <fullName evidence="1">Uncharacterized protein</fullName>
    </submittedName>
</protein>
<keyword evidence="2" id="KW-1185">Reference proteome</keyword>
<sequence length="204" mass="23571">MRTYIDQSQRRPLDGNFDLKSYRSQVKDRLNLSLTSDINQSSFNSVKKENRQGVPSFDNLQTRIRDLSQSRQTTLNYNSNDNLTPQKNLYSPHKAYGMRQIIQNNLGQNVISSNSNEKQCQNNKKYQPQERKLLQRSNDCVQLRMIDQQRKQGRLLCDTVPLNEIVALRNKIESSLVSRSSLTSTYVSELVKLAQAITTSLKQE</sequence>
<organism evidence="1 2">
    <name type="scientific">Paramecium sonneborni</name>
    <dbReference type="NCBI Taxonomy" id="65129"/>
    <lineage>
        <taxon>Eukaryota</taxon>
        <taxon>Sar</taxon>
        <taxon>Alveolata</taxon>
        <taxon>Ciliophora</taxon>
        <taxon>Intramacronucleata</taxon>
        <taxon>Oligohymenophorea</taxon>
        <taxon>Peniculida</taxon>
        <taxon>Parameciidae</taxon>
        <taxon>Paramecium</taxon>
    </lineage>
</organism>
<accession>A0A8S1RII0</accession>
<proteinExistence type="predicted"/>
<reference evidence="1" key="1">
    <citation type="submission" date="2021-01" db="EMBL/GenBank/DDBJ databases">
        <authorList>
            <consortium name="Genoscope - CEA"/>
            <person name="William W."/>
        </authorList>
    </citation>
    <scope>NUCLEOTIDE SEQUENCE</scope>
</reference>
<dbReference type="OrthoDB" id="305440at2759"/>